<sequence>MNALDEVIADLEPVSLEELSGAAALLDRVDRKYFVPRELLGTLLREMQGLRVLEIGGARTFLYRTVYFDSPEFTFFRQHVQRRRHRYKVRTRTYTESGTCMLEVKSKGLRGRTLKERRPHDVDRSDALDDSDREYVSSLIGSDGSDLKPVLQTYYHRTTLSLGEQRVTLDTDLDCENDEQKVTGPQDVLVETKSPDGAGDLDRLLLQHGIRPHSVSKYCIGAALLYPHLHHNDWSRLLRRYWPGATRRRQRPATRRTATTRRG</sequence>
<reference evidence="2" key="1">
    <citation type="submission" date="2020-12" db="EMBL/GenBank/DDBJ databases">
        <title>PHA producing bacteria isolated from mangrove.</title>
        <authorList>
            <person name="Zheng W."/>
            <person name="Yu S."/>
            <person name="Huang Y."/>
        </authorList>
    </citation>
    <scope>NUCLEOTIDE SEQUENCE</scope>
    <source>
        <strain evidence="2">GN8-5</strain>
    </source>
</reference>
<evidence type="ECO:0000313" key="3">
    <source>
        <dbReference type="Proteomes" id="UP000664385"/>
    </source>
</evidence>
<dbReference type="RefSeq" id="WP_206824025.1">
    <property type="nucleotide sequence ID" value="NZ_CP063379.1"/>
</dbReference>
<dbReference type="EMBL" id="JAEMWU010000001">
    <property type="protein sequence ID" value="MBN8206403.1"/>
    <property type="molecule type" value="Genomic_DNA"/>
</dbReference>
<dbReference type="SUPFAM" id="SSF55154">
    <property type="entry name" value="CYTH-like phosphatases"/>
    <property type="match status" value="1"/>
</dbReference>
<dbReference type="InterPro" id="IPR042267">
    <property type="entry name" value="VTC_sf"/>
</dbReference>
<protein>
    <submittedName>
        <fullName evidence="2">Polyphosphate polymerase domain-containing protein</fullName>
    </submittedName>
</protein>
<dbReference type="CDD" id="cd07750">
    <property type="entry name" value="PolyPPase_VTC_like"/>
    <property type="match status" value="1"/>
</dbReference>
<gene>
    <name evidence="2" type="ORF">JF543_10595</name>
</gene>
<dbReference type="InterPro" id="IPR018966">
    <property type="entry name" value="VTC_domain"/>
</dbReference>
<comment type="caution">
    <text evidence="2">The sequence shown here is derived from an EMBL/GenBank/DDBJ whole genome shotgun (WGS) entry which is preliminary data.</text>
</comment>
<organism evidence="2 3">
    <name type="scientific">Microbacterium esteraromaticum</name>
    <dbReference type="NCBI Taxonomy" id="57043"/>
    <lineage>
        <taxon>Bacteria</taxon>
        <taxon>Bacillati</taxon>
        <taxon>Actinomycetota</taxon>
        <taxon>Actinomycetes</taxon>
        <taxon>Micrococcales</taxon>
        <taxon>Microbacteriaceae</taxon>
        <taxon>Microbacterium</taxon>
    </lineage>
</organism>
<evidence type="ECO:0000313" key="2">
    <source>
        <dbReference type="EMBL" id="MBN8206403.1"/>
    </source>
</evidence>
<dbReference type="Pfam" id="PF09359">
    <property type="entry name" value="VTC"/>
    <property type="match status" value="1"/>
</dbReference>
<accession>A0A939DYM3</accession>
<dbReference type="GO" id="GO:0006799">
    <property type="term" value="P:polyphosphate biosynthetic process"/>
    <property type="evidence" value="ECO:0007669"/>
    <property type="project" value="UniProtKB-ARBA"/>
</dbReference>
<dbReference type="InterPro" id="IPR033469">
    <property type="entry name" value="CYTH-like_dom_sf"/>
</dbReference>
<dbReference type="Gene3D" id="3.20.100.30">
    <property type="entry name" value="VTC, catalytic tunnel domain"/>
    <property type="match status" value="1"/>
</dbReference>
<proteinExistence type="predicted"/>
<dbReference type="Proteomes" id="UP000664385">
    <property type="component" value="Unassembled WGS sequence"/>
</dbReference>
<evidence type="ECO:0000259" key="1">
    <source>
        <dbReference type="Pfam" id="PF09359"/>
    </source>
</evidence>
<feature type="domain" description="VTC" evidence="1">
    <location>
        <begin position="28"/>
        <end position="226"/>
    </location>
</feature>
<dbReference type="AlphaFoldDB" id="A0A939DYM3"/>
<name>A0A939DYM3_9MICO</name>